<evidence type="ECO:0000313" key="5">
    <source>
        <dbReference type="Proteomes" id="UP000215215"/>
    </source>
</evidence>
<keyword evidence="1" id="KW-0456">Lyase</keyword>
<dbReference type="CDD" id="cd01422">
    <property type="entry name" value="MGS"/>
    <property type="match status" value="1"/>
</dbReference>
<feature type="active site" description="Proton donor/acceptor" evidence="1 2">
    <location>
        <position position="79"/>
    </location>
</feature>
<dbReference type="GO" id="GO:0005829">
    <property type="term" value="C:cytosol"/>
    <property type="evidence" value="ECO:0007669"/>
    <property type="project" value="TreeGrafter"/>
</dbReference>
<dbReference type="InterPro" id="IPR036914">
    <property type="entry name" value="MGS-like_dom_sf"/>
</dbReference>
<feature type="domain" description="MGS-like" evidence="3">
    <location>
        <begin position="13"/>
        <end position="139"/>
    </location>
</feature>
<feature type="binding site" evidence="1">
    <location>
        <position position="106"/>
    </location>
    <ligand>
        <name>substrate</name>
    </ligand>
</feature>
<dbReference type="EC" id="4.2.3.3" evidence="1"/>
<dbReference type="PIRSF" id="PIRSF006614">
    <property type="entry name" value="Methylglyox_syn"/>
    <property type="match status" value="1"/>
</dbReference>
<evidence type="ECO:0000256" key="2">
    <source>
        <dbReference type="PIRSR" id="PIRSR006614-1"/>
    </source>
</evidence>
<dbReference type="PROSITE" id="PS51855">
    <property type="entry name" value="MGS"/>
    <property type="match status" value="1"/>
</dbReference>
<organism evidence="4 5">
    <name type="scientific">candidate division WOR-3 bacterium JGI_Cruoil_03_44_89</name>
    <dbReference type="NCBI Taxonomy" id="1973748"/>
    <lineage>
        <taxon>Bacteria</taxon>
        <taxon>Bacteria division WOR-3</taxon>
    </lineage>
</organism>
<dbReference type="InterPro" id="IPR004363">
    <property type="entry name" value="Methylgl_synth"/>
</dbReference>
<dbReference type="NCBIfam" id="TIGR00160">
    <property type="entry name" value="MGSA"/>
    <property type="match status" value="1"/>
</dbReference>
<dbReference type="NCBIfam" id="NF003559">
    <property type="entry name" value="PRK05234.1"/>
    <property type="match status" value="1"/>
</dbReference>
<dbReference type="EMBL" id="NOZQ01000027">
    <property type="protein sequence ID" value="OYD17248.1"/>
    <property type="molecule type" value="Genomic_DNA"/>
</dbReference>
<sequence length="139" mass="14808">MEKGHKIGVVSKSRKKAKTKTIALIAHDAKKVDIVMFANKHKDKLAQCELIATGATGRAIREKPGLEVKQMLGGPEGGDLQIAGLIASGEIDLVIFLRDPLTAQPHDPDIFALLRACDVHNIPLATNLASSEALIGSLL</sequence>
<comment type="catalytic activity">
    <reaction evidence="1">
        <text>dihydroxyacetone phosphate = methylglyoxal + phosphate</text>
        <dbReference type="Rhea" id="RHEA:17937"/>
        <dbReference type="ChEBI" id="CHEBI:17158"/>
        <dbReference type="ChEBI" id="CHEBI:43474"/>
        <dbReference type="ChEBI" id="CHEBI:57642"/>
        <dbReference type="EC" id="4.2.3.3"/>
    </reaction>
</comment>
<evidence type="ECO:0000313" key="4">
    <source>
        <dbReference type="EMBL" id="OYD17248.1"/>
    </source>
</evidence>
<name>A0A235BY24_UNCW3</name>
<dbReference type="SUPFAM" id="SSF52335">
    <property type="entry name" value="Methylglyoxal synthase-like"/>
    <property type="match status" value="1"/>
</dbReference>
<dbReference type="Proteomes" id="UP000215215">
    <property type="component" value="Unassembled WGS sequence"/>
</dbReference>
<dbReference type="Gene3D" id="3.40.50.1380">
    <property type="entry name" value="Methylglyoxal synthase-like domain"/>
    <property type="match status" value="1"/>
</dbReference>
<accession>A0A235BY24</accession>
<dbReference type="SMART" id="SM00851">
    <property type="entry name" value="MGS"/>
    <property type="match status" value="1"/>
</dbReference>
<evidence type="ECO:0000256" key="1">
    <source>
        <dbReference type="HAMAP-Rule" id="MF_00549"/>
    </source>
</evidence>
<proteinExistence type="inferred from homology"/>
<feature type="binding site" evidence="1">
    <location>
        <begin position="53"/>
        <end position="56"/>
    </location>
    <ligand>
        <name>substrate</name>
    </ligand>
</feature>
<feature type="binding site" evidence="1">
    <location>
        <position position="31"/>
    </location>
    <ligand>
        <name>substrate</name>
    </ligand>
</feature>
<protein>
    <recommendedName>
        <fullName evidence="1">Methylglyoxal synthase</fullName>
        <shortName evidence="1">MGS</shortName>
        <ecNumber evidence="1">4.2.3.3</ecNumber>
    </recommendedName>
</protein>
<dbReference type="PANTHER" id="PTHR30492">
    <property type="entry name" value="METHYLGLYOXAL SYNTHASE"/>
    <property type="match status" value="1"/>
</dbReference>
<dbReference type="PANTHER" id="PTHR30492:SF0">
    <property type="entry name" value="METHYLGLYOXAL SYNTHASE"/>
    <property type="match status" value="1"/>
</dbReference>
<feature type="binding site" evidence="1">
    <location>
        <position position="27"/>
    </location>
    <ligand>
        <name>substrate</name>
    </ligand>
</feature>
<dbReference type="Pfam" id="PF02142">
    <property type="entry name" value="MGS"/>
    <property type="match status" value="1"/>
</dbReference>
<dbReference type="InterPro" id="IPR011607">
    <property type="entry name" value="MGS-like_dom"/>
</dbReference>
<comment type="caution">
    <text evidence="1">Lacks conserved residue(s) required for the propagation of feature annotation.</text>
</comment>
<dbReference type="GO" id="GO:0019242">
    <property type="term" value="P:methylglyoxal biosynthetic process"/>
    <property type="evidence" value="ECO:0007669"/>
    <property type="project" value="UniProtKB-UniRule"/>
</dbReference>
<dbReference type="GO" id="GO:0008929">
    <property type="term" value="F:methylglyoxal synthase activity"/>
    <property type="evidence" value="ECO:0007669"/>
    <property type="project" value="UniProtKB-UniRule"/>
</dbReference>
<comment type="similarity">
    <text evidence="1">Belongs to the methylglyoxal synthase family.</text>
</comment>
<gene>
    <name evidence="1" type="primary">mgsA</name>
    <name evidence="4" type="ORF">CH333_01535</name>
</gene>
<dbReference type="AlphaFoldDB" id="A0A235BY24"/>
<reference evidence="4 5" key="1">
    <citation type="submission" date="2017-07" db="EMBL/GenBank/DDBJ databases">
        <title>Recovery of genomes from metagenomes via a dereplication, aggregation, and scoring strategy.</title>
        <authorList>
            <person name="Sieber C.M."/>
            <person name="Probst A.J."/>
            <person name="Sharrar A."/>
            <person name="Thomas B.C."/>
            <person name="Hess M."/>
            <person name="Tringe S.G."/>
            <person name="Banfield J.F."/>
        </authorList>
    </citation>
    <scope>NUCLEOTIDE SEQUENCE [LARGE SCALE GENOMIC DNA]</scope>
    <source>
        <strain evidence="4">JGI_Cruoil_03_44_89</strain>
    </source>
</reference>
<evidence type="ECO:0000259" key="3">
    <source>
        <dbReference type="PROSITE" id="PS51855"/>
    </source>
</evidence>
<comment type="caution">
    <text evidence="4">The sequence shown here is derived from an EMBL/GenBank/DDBJ whole genome shotgun (WGS) entry which is preliminary data.</text>
</comment>
<comment type="function">
    <text evidence="1">Catalyzes the formation of methylglyoxal from dihydroxyacetone phosphate.</text>
</comment>
<dbReference type="HAMAP" id="MF_00549">
    <property type="entry name" value="Methylglyoxal_synth"/>
    <property type="match status" value="1"/>
</dbReference>